<dbReference type="GO" id="GO:0046872">
    <property type="term" value="F:metal ion binding"/>
    <property type="evidence" value="ECO:0007669"/>
    <property type="project" value="UniProtKB-KW"/>
</dbReference>
<protein>
    <recommendedName>
        <fullName evidence="1">RNA-directed DNA polymerase</fullName>
        <ecNumber evidence="1">2.7.7.49</ecNumber>
    </recommendedName>
</protein>
<evidence type="ECO:0000259" key="10">
    <source>
        <dbReference type="PROSITE" id="PS50878"/>
    </source>
</evidence>
<dbReference type="CDD" id="cd03487">
    <property type="entry name" value="RT_Bac_retron_II"/>
    <property type="match status" value="1"/>
</dbReference>
<keyword evidence="5" id="KW-0460">Magnesium</keyword>
<evidence type="ECO:0000256" key="6">
    <source>
        <dbReference type="ARBA" id="ARBA00022918"/>
    </source>
</evidence>
<dbReference type="Proteomes" id="UP000046784">
    <property type="component" value="Unassembled WGS sequence"/>
</dbReference>
<keyword evidence="3" id="KW-0548">Nucleotidyltransferase</keyword>
<dbReference type="InterPro" id="IPR043502">
    <property type="entry name" value="DNA/RNA_pol_sf"/>
</dbReference>
<dbReference type="PROSITE" id="PS50878">
    <property type="entry name" value="RT_POL"/>
    <property type="match status" value="1"/>
</dbReference>
<comment type="similarity">
    <text evidence="8">Belongs to the bacterial reverse transcriptase family.</text>
</comment>
<dbReference type="RefSeq" id="WP_057645894.1">
    <property type="nucleotide sequence ID" value="NZ_CABMMF010000063.1"/>
</dbReference>
<dbReference type="InterPro" id="IPR000123">
    <property type="entry name" value="Reverse_transcriptase_msDNA"/>
</dbReference>
<dbReference type="PRINTS" id="PR00866">
    <property type="entry name" value="RNADNAPOLMS"/>
</dbReference>
<accession>A0AAI8ZVB2</accession>
<dbReference type="PANTHER" id="PTHR34047">
    <property type="entry name" value="NUCLEAR INTRON MATURASE 1, MITOCHONDRIAL-RELATED"/>
    <property type="match status" value="1"/>
</dbReference>
<dbReference type="InterPro" id="IPR051083">
    <property type="entry name" value="GrpII_Intron_Splice-Mob/Def"/>
</dbReference>
<feature type="domain" description="Reverse transcriptase" evidence="10">
    <location>
        <begin position="37"/>
        <end position="250"/>
    </location>
</feature>
<dbReference type="GO" id="GO:0051607">
    <property type="term" value="P:defense response to virus"/>
    <property type="evidence" value="ECO:0007669"/>
    <property type="project" value="UniProtKB-KW"/>
</dbReference>
<dbReference type="EC" id="2.7.7.49" evidence="1"/>
<dbReference type="Pfam" id="PF00078">
    <property type="entry name" value="RVT_1"/>
    <property type="match status" value="1"/>
</dbReference>
<keyword evidence="4" id="KW-0479">Metal-binding</keyword>
<evidence type="ECO:0000256" key="1">
    <source>
        <dbReference type="ARBA" id="ARBA00012493"/>
    </source>
</evidence>
<keyword evidence="7" id="KW-0051">Antiviral defense</keyword>
<dbReference type="EMBL" id="CGCB01000063">
    <property type="protein sequence ID" value="CFR16502.1"/>
    <property type="molecule type" value="Genomic_DNA"/>
</dbReference>
<organism evidence="11 12">
    <name type="scientific">Yersinia frederiksenii</name>
    <dbReference type="NCBI Taxonomy" id="29484"/>
    <lineage>
        <taxon>Bacteria</taxon>
        <taxon>Pseudomonadati</taxon>
        <taxon>Pseudomonadota</taxon>
        <taxon>Gammaproteobacteria</taxon>
        <taxon>Enterobacterales</taxon>
        <taxon>Yersiniaceae</taxon>
        <taxon>Yersinia</taxon>
    </lineage>
</organism>
<evidence type="ECO:0000256" key="2">
    <source>
        <dbReference type="ARBA" id="ARBA00022679"/>
    </source>
</evidence>
<keyword evidence="6 11" id="KW-0695">RNA-directed DNA polymerase</keyword>
<evidence type="ECO:0000256" key="9">
    <source>
        <dbReference type="ARBA" id="ARBA00048173"/>
    </source>
</evidence>
<proteinExistence type="inferred from homology"/>
<evidence type="ECO:0000256" key="8">
    <source>
        <dbReference type="ARBA" id="ARBA00034120"/>
    </source>
</evidence>
<dbReference type="GO" id="GO:0003964">
    <property type="term" value="F:RNA-directed DNA polymerase activity"/>
    <property type="evidence" value="ECO:0007669"/>
    <property type="project" value="UniProtKB-KW"/>
</dbReference>
<evidence type="ECO:0000256" key="7">
    <source>
        <dbReference type="ARBA" id="ARBA00023118"/>
    </source>
</evidence>
<sequence length="319" mass="36331">MTLVTATHSHVYQLRNQGLPVMSTISDMAREVRLSVEMLKFLTYRTDYLYKTYEIDKKGKGSPKRIISQPSRKLKAIQGWVLRHILDHLSSSEFSKGFEKGQSILDNAVPHIGANFLLNIDLKDFFPSISASKVYRIFRSLGYNKEISSVLTNLCTYKGKLPQGSPTSPKLANLICSRLDARIQGYAGRRGIIYTRYADDLTLSAQALKKIEKAKFFIKTIIPTEDLKVNNSKTLLCGPRRQKKVTGLIISHDKAGIGREKLREIRSKIHKIFTEESLEYNHVRGLLAYVSSVDKKSHRKLVMYIDKLTKKYSGVEFII</sequence>
<evidence type="ECO:0000256" key="5">
    <source>
        <dbReference type="ARBA" id="ARBA00022842"/>
    </source>
</evidence>
<dbReference type="AlphaFoldDB" id="A0AAI8ZVB2"/>
<evidence type="ECO:0000313" key="11">
    <source>
        <dbReference type="EMBL" id="CFR16502.1"/>
    </source>
</evidence>
<evidence type="ECO:0000256" key="3">
    <source>
        <dbReference type="ARBA" id="ARBA00022695"/>
    </source>
</evidence>
<dbReference type="SUPFAM" id="SSF56672">
    <property type="entry name" value="DNA/RNA polymerases"/>
    <property type="match status" value="1"/>
</dbReference>
<dbReference type="InterPro" id="IPR000477">
    <property type="entry name" value="RT_dom"/>
</dbReference>
<dbReference type="NCBIfam" id="NF038233">
    <property type="entry name" value="retron_St85_RT"/>
    <property type="match status" value="1"/>
</dbReference>
<comment type="catalytic activity">
    <reaction evidence="9">
        <text>DNA(n) + a 2'-deoxyribonucleoside 5'-triphosphate = DNA(n+1) + diphosphate</text>
        <dbReference type="Rhea" id="RHEA:22508"/>
        <dbReference type="Rhea" id="RHEA-COMP:17339"/>
        <dbReference type="Rhea" id="RHEA-COMP:17340"/>
        <dbReference type="ChEBI" id="CHEBI:33019"/>
        <dbReference type="ChEBI" id="CHEBI:61560"/>
        <dbReference type="ChEBI" id="CHEBI:173112"/>
        <dbReference type="EC" id="2.7.7.49"/>
    </reaction>
</comment>
<evidence type="ECO:0000313" key="12">
    <source>
        <dbReference type="Proteomes" id="UP000046784"/>
    </source>
</evidence>
<dbReference type="PANTHER" id="PTHR34047:SF7">
    <property type="entry name" value="RNA-DIRECTED DNA POLYMERASE"/>
    <property type="match status" value="1"/>
</dbReference>
<name>A0AAI8ZVB2_YERFR</name>
<evidence type="ECO:0000256" key="4">
    <source>
        <dbReference type="ARBA" id="ARBA00022723"/>
    </source>
</evidence>
<keyword evidence="2" id="KW-0808">Transferase</keyword>
<reference evidence="11 12" key="1">
    <citation type="submission" date="2015-03" db="EMBL/GenBank/DDBJ databases">
        <authorList>
            <consortium name="Pathogen Informatics"/>
            <person name="Murphy D."/>
        </authorList>
    </citation>
    <scope>NUCLEOTIDE SEQUENCE [LARGE SCALE GENOMIC DNA]</scope>
    <source>
        <strain evidence="11 12">3400/83</strain>
    </source>
</reference>
<gene>
    <name evidence="11" type="ORF">ERS008524_04473</name>
</gene>
<dbReference type="GO" id="GO:0003723">
    <property type="term" value="F:RNA binding"/>
    <property type="evidence" value="ECO:0007669"/>
    <property type="project" value="InterPro"/>
</dbReference>
<comment type="caution">
    <text evidence="11">The sequence shown here is derived from an EMBL/GenBank/DDBJ whole genome shotgun (WGS) entry which is preliminary data.</text>
</comment>